<dbReference type="AlphaFoldDB" id="A0A6A5JWD9"/>
<dbReference type="EMBL" id="ML975488">
    <property type="protein sequence ID" value="KAF1828885.1"/>
    <property type="molecule type" value="Genomic_DNA"/>
</dbReference>
<keyword evidence="2" id="KW-1185">Reference proteome</keyword>
<accession>A0A6A5JWD9</accession>
<protein>
    <submittedName>
        <fullName evidence="1">Uncharacterized protein</fullName>
    </submittedName>
</protein>
<feature type="non-terminal residue" evidence="1">
    <location>
        <position position="1"/>
    </location>
</feature>
<evidence type="ECO:0000313" key="1">
    <source>
        <dbReference type="EMBL" id="KAF1828885.1"/>
    </source>
</evidence>
<evidence type="ECO:0000313" key="2">
    <source>
        <dbReference type="Proteomes" id="UP000800040"/>
    </source>
</evidence>
<name>A0A6A5JWD9_9PLEO</name>
<gene>
    <name evidence="1" type="ORF">BDW02DRAFT_574497</name>
</gene>
<dbReference type="OrthoDB" id="3795213at2759"/>
<reference evidence="1" key="1">
    <citation type="submission" date="2020-01" db="EMBL/GenBank/DDBJ databases">
        <authorList>
            <consortium name="DOE Joint Genome Institute"/>
            <person name="Haridas S."/>
            <person name="Albert R."/>
            <person name="Binder M."/>
            <person name="Bloem J."/>
            <person name="Labutti K."/>
            <person name="Salamov A."/>
            <person name="Andreopoulos B."/>
            <person name="Baker S.E."/>
            <person name="Barry K."/>
            <person name="Bills G."/>
            <person name="Bluhm B.H."/>
            <person name="Cannon C."/>
            <person name="Castanera R."/>
            <person name="Culley D.E."/>
            <person name="Daum C."/>
            <person name="Ezra D."/>
            <person name="Gonzalez J.B."/>
            <person name="Henrissat B."/>
            <person name="Kuo A."/>
            <person name="Liang C."/>
            <person name="Lipzen A."/>
            <person name="Lutzoni F."/>
            <person name="Magnuson J."/>
            <person name="Mondo S."/>
            <person name="Nolan M."/>
            <person name="Ohm R."/>
            <person name="Pangilinan J."/>
            <person name="Park H.-J."/>
            <person name="Ramirez L."/>
            <person name="Alfaro M."/>
            <person name="Sun H."/>
            <person name="Tritt A."/>
            <person name="Yoshinaga Y."/>
            <person name="Zwiers L.-H."/>
            <person name="Turgeon B.G."/>
            <person name="Goodwin S.B."/>
            <person name="Spatafora J.W."/>
            <person name="Crous P.W."/>
            <person name="Grigoriev I.V."/>
        </authorList>
    </citation>
    <scope>NUCLEOTIDE SEQUENCE</scope>
    <source>
        <strain evidence="1">P77</strain>
    </source>
</reference>
<dbReference type="Proteomes" id="UP000800040">
    <property type="component" value="Unassembled WGS sequence"/>
</dbReference>
<proteinExistence type="predicted"/>
<sequence length="136" mass="15422">IPIQKGDFLPLFWAAWSSSFTSKNILSSFRATGISPPDPNVILQRFKKRPRRGDNNLKIGDLCDTAVKDTNGVEAEQLRASLHSIQVQNELLHHENEGLRSAITTKKKRPTQSKPLELHQREEYCSGAVFWSPRKV</sequence>
<organism evidence="1 2">
    <name type="scientific">Decorospora gaudefroyi</name>
    <dbReference type="NCBI Taxonomy" id="184978"/>
    <lineage>
        <taxon>Eukaryota</taxon>
        <taxon>Fungi</taxon>
        <taxon>Dikarya</taxon>
        <taxon>Ascomycota</taxon>
        <taxon>Pezizomycotina</taxon>
        <taxon>Dothideomycetes</taxon>
        <taxon>Pleosporomycetidae</taxon>
        <taxon>Pleosporales</taxon>
        <taxon>Pleosporineae</taxon>
        <taxon>Pleosporaceae</taxon>
        <taxon>Decorospora</taxon>
    </lineage>
</organism>